<dbReference type="AlphaFoldDB" id="A0A098RYV6"/>
<evidence type="ECO:0000313" key="6">
    <source>
        <dbReference type="EMBL" id="KGE85046.1"/>
    </source>
</evidence>
<sequence length="586" mass="66765">MIRTKSIAVLPFDSLSADQEHTYFADGISEEIILALSRVDGLKVTARTSSFAYRDRKTDVRIIGNQLGVATILDGSIRKVGKRIRIHAQLVRTDNGFHLWSERFDRELTDIFELQDEISLLIAEKIRENYGHLDIDDHLVTTKTRDIKAYQMFLKGRFFQLQWKSEDFERAIHAYKQSIELDPAYYQPYFGLVQCYGILGSWGFMNKLDALTAADFYLTQGIALQPESTEAYFAKATQALWVNWDPHSALQALHKGLAISPQDTESLESAAECHTALGQFDQALEYINKALEYNPLSPNHHYTKGNIYYLQEQYDTAMQWMDKALTIDLNWELAIRAKACCYILKGQQQELHSWLSRTPKGGINSNFLRLYEAMHTKTSLSTSDFATDTTIYLPWAVYAPLYTGDQTQALAALIQGIQQRNGQYINFGNDPLLRPLRPLTEFQQLVQNTFPSAAGRVTASVQKEKAATKLSPEEAGDYKAALQDLMEKEQAYLSPELNLRELAARIDLHPNKLSWLLNETLGQNFNEYINTWRLGAFQQKAVLPEFSHYTILGLAYDCGFNSKSVFNDFFKKSTGQTPSAWLKANR</sequence>
<dbReference type="Gene3D" id="1.25.40.10">
    <property type="entry name" value="Tetratricopeptide repeat domain"/>
    <property type="match status" value="2"/>
</dbReference>
<dbReference type="OrthoDB" id="9779074at2"/>
<gene>
    <name evidence="6" type="ORF">IX84_30055</name>
</gene>
<dbReference type="PROSITE" id="PS50005">
    <property type="entry name" value="TPR"/>
    <property type="match status" value="1"/>
</dbReference>
<dbReference type="InterPro" id="IPR019734">
    <property type="entry name" value="TPR_rpt"/>
</dbReference>
<dbReference type="InterPro" id="IPR011990">
    <property type="entry name" value="TPR-like_helical_dom_sf"/>
</dbReference>
<dbReference type="Pfam" id="PF12833">
    <property type="entry name" value="HTH_18"/>
    <property type="match status" value="1"/>
</dbReference>
<dbReference type="GO" id="GO:0043565">
    <property type="term" value="F:sequence-specific DNA binding"/>
    <property type="evidence" value="ECO:0007669"/>
    <property type="project" value="InterPro"/>
</dbReference>
<dbReference type="SUPFAM" id="SSF48452">
    <property type="entry name" value="TPR-like"/>
    <property type="match status" value="1"/>
</dbReference>
<dbReference type="RefSeq" id="WP_044229603.1">
    <property type="nucleotide sequence ID" value="NZ_JBKAGJ010000058.1"/>
</dbReference>
<feature type="repeat" description="TPR" evidence="4">
    <location>
        <begin position="264"/>
        <end position="297"/>
    </location>
</feature>
<dbReference type="Gene3D" id="1.10.10.60">
    <property type="entry name" value="Homeodomain-like"/>
    <property type="match status" value="2"/>
</dbReference>
<evidence type="ECO:0000256" key="2">
    <source>
        <dbReference type="ARBA" id="ARBA00023125"/>
    </source>
</evidence>
<dbReference type="GO" id="GO:0003700">
    <property type="term" value="F:DNA-binding transcription factor activity"/>
    <property type="evidence" value="ECO:0007669"/>
    <property type="project" value="InterPro"/>
</dbReference>
<dbReference type="SUPFAM" id="SSF46689">
    <property type="entry name" value="Homeodomain-like"/>
    <property type="match status" value="1"/>
</dbReference>
<feature type="domain" description="HTH araC/xylS-type" evidence="5">
    <location>
        <begin position="483"/>
        <end position="584"/>
    </location>
</feature>
<proteinExistence type="predicted"/>
<dbReference type="SMART" id="SM00342">
    <property type="entry name" value="HTH_ARAC"/>
    <property type="match status" value="1"/>
</dbReference>
<dbReference type="Pfam" id="PF13181">
    <property type="entry name" value="TPR_8"/>
    <property type="match status" value="1"/>
</dbReference>
<keyword evidence="3" id="KW-0804">Transcription</keyword>
<dbReference type="PANTHER" id="PTHR43280:SF34">
    <property type="entry name" value="ARAC-FAMILY TRANSCRIPTIONAL REGULATOR"/>
    <property type="match status" value="1"/>
</dbReference>
<evidence type="ECO:0000259" key="5">
    <source>
        <dbReference type="PROSITE" id="PS01124"/>
    </source>
</evidence>
<dbReference type="PROSITE" id="PS01124">
    <property type="entry name" value="HTH_ARAC_FAMILY_2"/>
    <property type="match status" value="1"/>
</dbReference>
<dbReference type="SMART" id="SM00028">
    <property type="entry name" value="TPR"/>
    <property type="match status" value="3"/>
</dbReference>
<keyword evidence="4" id="KW-0802">TPR repeat</keyword>
<evidence type="ECO:0000256" key="1">
    <source>
        <dbReference type="ARBA" id="ARBA00023015"/>
    </source>
</evidence>
<protein>
    <recommendedName>
        <fullName evidence="5">HTH araC/xylS-type domain-containing protein</fullName>
    </recommendedName>
</protein>
<evidence type="ECO:0000256" key="4">
    <source>
        <dbReference type="PROSITE-ProRule" id="PRU00339"/>
    </source>
</evidence>
<dbReference type="STRING" id="1524460.IX84_30055"/>
<organism evidence="6 7">
    <name type="scientific">Phaeodactylibacter xiamenensis</name>
    <dbReference type="NCBI Taxonomy" id="1524460"/>
    <lineage>
        <taxon>Bacteria</taxon>
        <taxon>Pseudomonadati</taxon>
        <taxon>Bacteroidota</taxon>
        <taxon>Saprospiria</taxon>
        <taxon>Saprospirales</taxon>
        <taxon>Haliscomenobacteraceae</taxon>
        <taxon>Phaeodactylibacter</taxon>
    </lineage>
</organism>
<dbReference type="PANTHER" id="PTHR43280">
    <property type="entry name" value="ARAC-FAMILY TRANSCRIPTIONAL REGULATOR"/>
    <property type="match status" value="1"/>
</dbReference>
<reference evidence="6 7" key="1">
    <citation type="journal article" date="2014" name="Int. J. Syst. Evol. Microbiol.">
        <title>Phaeodactylibacter xiamenensis gen. nov., sp. nov., a member of the family Saprospiraceae isolated from the marine alga Phaeodactylum tricornutum.</title>
        <authorList>
            <person name="Chen Z.Jr."/>
            <person name="Lei X."/>
            <person name="Lai Q."/>
            <person name="Li Y."/>
            <person name="Zhang B."/>
            <person name="Zhang J."/>
            <person name="Zhang H."/>
            <person name="Yang L."/>
            <person name="Zheng W."/>
            <person name="Tian Y."/>
            <person name="Yu Z."/>
            <person name="Xu H.Jr."/>
            <person name="Zheng T."/>
        </authorList>
    </citation>
    <scope>NUCLEOTIDE SEQUENCE [LARGE SCALE GENOMIC DNA]</scope>
    <source>
        <strain evidence="6 7">KD52</strain>
    </source>
</reference>
<dbReference type="Proteomes" id="UP000029736">
    <property type="component" value="Unassembled WGS sequence"/>
</dbReference>
<accession>A0A098RYV6</accession>
<dbReference type="Gene3D" id="3.40.50.10070">
    <property type="entry name" value="TolB, N-terminal domain"/>
    <property type="match status" value="1"/>
</dbReference>
<dbReference type="InterPro" id="IPR009057">
    <property type="entry name" value="Homeodomain-like_sf"/>
</dbReference>
<keyword evidence="1" id="KW-0805">Transcription regulation</keyword>
<evidence type="ECO:0000313" key="7">
    <source>
        <dbReference type="Proteomes" id="UP000029736"/>
    </source>
</evidence>
<keyword evidence="7" id="KW-1185">Reference proteome</keyword>
<name>A0A098RYV6_9BACT</name>
<evidence type="ECO:0000256" key="3">
    <source>
        <dbReference type="ARBA" id="ARBA00023163"/>
    </source>
</evidence>
<dbReference type="EMBL" id="JPOS01000094">
    <property type="protein sequence ID" value="KGE85046.1"/>
    <property type="molecule type" value="Genomic_DNA"/>
</dbReference>
<dbReference type="Pfam" id="PF13432">
    <property type="entry name" value="TPR_16"/>
    <property type="match status" value="1"/>
</dbReference>
<keyword evidence="2" id="KW-0238">DNA-binding</keyword>
<dbReference type="InterPro" id="IPR018060">
    <property type="entry name" value="HTH_AraC"/>
</dbReference>
<comment type="caution">
    <text evidence="6">The sequence shown here is derived from an EMBL/GenBank/DDBJ whole genome shotgun (WGS) entry which is preliminary data.</text>
</comment>